<evidence type="ECO:0000313" key="6">
    <source>
        <dbReference type="EMBL" id="MBU5675078.1"/>
    </source>
</evidence>
<organism evidence="6 7">
    <name type="scientific">Alkaliphilus flagellatus</name>
    <dbReference type="NCBI Taxonomy" id="2841507"/>
    <lineage>
        <taxon>Bacteria</taxon>
        <taxon>Bacillati</taxon>
        <taxon>Bacillota</taxon>
        <taxon>Clostridia</taxon>
        <taxon>Peptostreptococcales</taxon>
        <taxon>Natronincolaceae</taxon>
        <taxon>Alkaliphilus</taxon>
    </lineage>
</organism>
<reference evidence="6 7" key="1">
    <citation type="submission" date="2021-06" db="EMBL/GenBank/DDBJ databases">
        <authorList>
            <person name="Sun Q."/>
            <person name="Li D."/>
        </authorList>
    </citation>
    <scope>NUCLEOTIDE SEQUENCE [LARGE SCALE GENOMIC DNA]</scope>
    <source>
        <strain evidence="6 7">MSJ-5</strain>
    </source>
</reference>
<evidence type="ECO:0000259" key="4">
    <source>
        <dbReference type="Pfam" id="PF00288"/>
    </source>
</evidence>
<dbReference type="Pfam" id="PF08544">
    <property type="entry name" value="GHMP_kinases_C"/>
    <property type="match status" value="1"/>
</dbReference>
<dbReference type="InterPro" id="IPR013750">
    <property type="entry name" value="GHMP_kinase_C_dom"/>
</dbReference>
<evidence type="ECO:0000313" key="7">
    <source>
        <dbReference type="Proteomes" id="UP000779508"/>
    </source>
</evidence>
<keyword evidence="2 6" id="KW-0418">Kinase</keyword>
<keyword evidence="7" id="KW-1185">Reference proteome</keyword>
<feature type="domain" description="GHMP kinase C-terminal" evidence="5">
    <location>
        <begin position="229"/>
        <end position="301"/>
    </location>
</feature>
<comment type="caution">
    <text evidence="6">The sequence shown here is derived from an EMBL/GenBank/DDBJ whole genome shotgun (WGS) entry which is preliminary data.</text>
</comment>
<evidence type="ECO:0000256" key="3">
    <source>
        <dbReference type="ARBA" id="ARBA00038121"/>
    </source>
</evidence>
<dbReference type="EMBL" id="JAHLQK010000001">
    <property type="protein sequence ID" value="MBU5675078.1"/>
    <property type="molecule type" value="Genomic_DNA"/>
</dbReference>
<dbReference type="Pfam" id="PF00288">
    <property type="entry name" value="GHMP_kinases_N"/>
    <property type="match status" value="1"/>
</dbReference>
<evidence type="ECO:0000256" key="2">
    <source>
        <dbReference type="ARBA" id="ARBA00022777"/>
    </source>
</evidence>
<dbReference type="PANTHER" id="PTHR32463:SF0">
    <property type="entry name" value="L-FUCOSE KINASE"/>
    <property type="match status" value="1"/>
</dbReference>
<comment type="similarity">
    <text evidence="3">Belongs to the GHMP kinase family.</text>
</comment>
<dbReference type="InterPro" id="IPR014606">
    <property type="entry name" value="Heptose_7-P_kinase"/>
</dbReference>
<name>A0ABS6FYD1_9FIRM</name>
<dbReference type="PIRSF" id="PIRSF036406">
    <property type="entry name" value="Hept_kin"/>
    <property type="match status" value="1"/>
</dbReference>
<evidence type="ECO:0000259" key="5">
    <source>
        <dbReference type="Pfam" id="PF08544"/>
    </source>
</evidence>
<accession>A0ABS6FYD1</accession>
<dbReference type="GO" id="GO:0016301">
    <property type="term" value="F:kinase activity"/>
    <property type="evidence" value="ECO:0007669"/>
    <property type="project" value="UniProtKB-KW"/>
</dbReference>
<protein>
    <submittedName>
        <fullName evidence="6">GHMP kinase</fullName>
    </submittedName>
</protein>
<keyword evidence="1" id="KW-0808">Transferase</keyword>
<gene>
    <name evidence="6" type="ORF">KQI88_01440</name>
</gene>
<dbReference type="PANTHER" id="PTHR32463">
    <property type="entry name" value="L-FUCOSE KINASE"/>
    <property type="match status" value="1"/>
</dbReference>
<sequence length="326" mass="36550">MIISKTPLRISFVGGGTDLPLFYKKTSGRVLSTTINKYIFVIIKKSYGNEVILNYSKKEIVKNISDIKNEYIKESMKLTGIDKGVEITILSDIHTKGSGLGSSSSLIVGLLNALYHYKNDPKSLDFLAKEACRLEIDVLGKPIGKQDQYAASFGGFKIYTFNPDETVEVTPITLDEVRLSNLESCLYLVYTGITRKSSTILQEQNTKTEVNFEYLKEMSLMPLQVAEMLEQNQYDDFGNYLNTAWNYKKQLANSITNPKIDLLYNKGLENGAIGGKLLGAGGGGFILFYVPPKNREIFIREISKISKILPFKFEPYGSKIIFNSES</sequence>
<dbReference type="RefSeq" id="WP_216414582.1">
    <property type="nucleotide sequence ID" value="NZ_JAHLQK010000001.1"/>
</dbReference>
<feature type="domain" description="GHMP kinase N-terminal" evidence="4">
    <location>
        <begin position="77"/>
        <end position="155"/>
    </location>
</feature>
<dbReference type="Proteomes" id="UP000779508">
    <property type="component" value="Unassembled WGS sequence"/>
</dbReference>
<dbReference type="InterPro" id="IPR006204">
    <property type="entry name" value="GHMP_kinase_N_dom"/>
</dbReference>
<evidence type="ECO:0000256" key="1">
    <source>
        <dbReference type="ARBA" id="ARBA00022679"/>
    </source>
</evidence>
<proteinExistence type="inferred from homology"/>
<dbReference type="InterPro" id="IPR052203">
    <property type="entry name" value="GHMP_Kinase-Related"/>
</dbReference>